<organism evidence="5">
    <name type="scientific">Darwinula stevensoni</name>
    <dbReference type="NCBI Taxonomy" id="69355"/>
    <lineage>
        <taxon>Eukaryota</taxon>
        <taxon>Metazoa</taxon>
        <taxon>Ecdysozoa</taxon>
        <taxon>Arthropoda</taxon>
        <taxon>Crustacea</taxon>
        <taxon>Oligostraca</taxon>
        <taxon>Ostracoda</taxon>
        <taxon>Podocopa</taxon>
        <taxon>Podocopida</taxon>
        <taxon>Darwinulocopina</taxon>
        <taxon>Darwinuloidea</taxon>
        <taxon>Darwinulidae</taxon>
        <taxon>Darwinula</taxon>
    </lineage>
</organism>
<evidence type="ECO:0008006" key="7">
    <source>
        <dbReference type="Google" id="ProtNLM"/>
    </source>
</evidence>
<evidence type="ECO:0000313" key="6">
    <source>
        <dbReference type="Proteomes" id="UP000677054"/>
    </source>
</evidence>
<proteinExistence type="inferred from homology"/>
<dbReference type="Proteomes" id="UP000677054">
    <property type="component" value="Unassembled WGS sequence"/>
</dbReference>
<evidence type="ECO:0000256" key="1">
    <source>
        <dbReference type="ARBA" id="ARBA00006926"/>
    </source>
</evidence>
<keyword evidence="6" id="KW-1185">Reference proteome</keyword>
<dbReference type="PANTHER" id="PTHR11592:SF78">
    <property type="entry name" value="GLUTATHIONE PEROXIDASE"/>
    <property type="match status" value="1"/>
</dbReference>
<dbReference type="EMBL" id="CAJPEV010005752">
    <property type="protein sequence ID" value="CAG0903472.1"/>
    <property type="molecule type" value="Genomic_DNA"/>
</dbReference>
<dbReference type="EMBL" id="LR905269">
    <property type="protein sequence ID" value="CAD7253378.1"/>
    <property type="molecule type" value="Genomic_DNA"/>
</dbReference>
<keyword evidence="3" id="KW-0560">Oxidoreductase</keyword>
<dbReference type="AlphaFoldDB" id="A0A7R9AG13"/>
<dbReference type="GO" id="GO:0006979">
    <property type="term" value="P:response to oxidative stress"/>
    <property type="evidence" value="ECO:0007669"/>
    <property type="project" value="InterPro"/>
</dbReference>
<dbReference type="Gene3D" id="3.40.30.10">
    <property type="entry name" value="Glutaredoxin"/>
    <property type="match status" value="1"/>
</dbReference>
<dbReference type="OrthoDB" id="446890at2759"/>
<dbReference type="GO" id="GO:0004601">
    <property type="term" value="F:peroxidase activity"/>
    <property type="evidence" value="ECO:0007669"/>
    <property type="project" value="UniProtKB-KW"/>
</dbReference>
<dbReference type="InterPro" id="IPR000889">
    <property type="entry name" value="Glutathione_peroxidase"/>
</dbReference>
<dbReference type="Pfam" id="PF00255">
    <property type="entry name" value="GSHPx"/>
    <property type="match status" value="1"/>
</dbReference>
<sequence length="197" mass="21845">MNPLWVGLVCSLALVRGQESVCDPTTGSIYEFSEELLDGSEIVDFGDFAGKVGLFAFSASKDDSDRDDLVSSQVVMKEPGATAAEILNGITQVRPGGGYVPQFRLFKKVEVNGSGTHPVFAFLKVRFRFSDGIGTCPSTTDEFLFKSELFWDELNSRDLRWNFEKFLIDKTGKPYKRYHPGVDPITMAPEIQALIEA</sequence>
<accession>A0A7R9AG13</accession>
<name>A0A7R9AG13_9CRUS</name>
<dbReference type="PANTHER" id="PTHR11592">
    <property type="entry name" value="GLUTATHIONE PEROXIDASE"/>
    <property type="match status" value="1"/>
</dbReference>
<reference evidence="5" key="1">
    <citation type="submission" date="2020-11" db="EMBL/GenBank/DDBJ databases">
        <authorList>
            <person name="Tran Van P."/>
        </authorList>
    </citation>
    <scope>NUCLEOTIDE SEQUENCE</scope>
</reference>
<dbReference type="SUPFAM" id="SSF52833">
    <property type="entry name" value="Thioredoxin-like"/>
    <property type="match status" value="1"/>
</dbReference>
<feature type="chain" id="PRO_5036402861" description="Glutathione peroxidase" evidence="4">
    <location>
        <begin position="18"/>
        <end position="197"/>
    </location>
</feature>
<dbReference type="InterPro" id="IPR036249">
    <property type="entry name" value="Thioredoxin-like_sf"/>
</dbReference>
<comment type="similarity">
    <text evidence="1">Belongs to the glutathione peroxidase family.</text>
</comment>
<evidence type="ECO:0000256" key="4">
    <source>
        <dbReference type="SAM" id="SignalP"/>
    </source>
</evidence>
<keyword evidence="4" id="KW-0732">Signal</keyword>
<evidence type="ECO:0000313" key="5">
    <source>
        <dbReference type="EMBL" id="CAD7253378.1"/>
    </source>
</evidence>
<dbReference type="PROSITE" id="PS51355">
    <property type="entry name" value="GLUTATHIONE_PEROXID_3"/>
    <property type="match status" value="1"/>
</dbReference>
<feature type="signal peptide" evidence="4">
    <location>
        <begin position="1"/>
        <end position="17"/>
    </location>
</feature>
<gene>
    <name evidence="5" type="ORF">DSTB1V02_LOCUS13128</name>
</gene>
<evidence type="ECO:0000256" key="3">
    <source>
        <dbReference type="ARBA" id="ARBA00023002"/>
    </source>
</evidence>
<protein>
    <recommendedName>
        <fullName evidence="7">Glutathione peroxidase</fullName>
    </recommendedName>
</protein>
<evidence type="ECO:0000256" key="2">
    <source>
        <dbReference type="ARBA" id="ARBA00022559"/>
    </source>
</evidence>
<keyword evidence="2" id="KW-0575">Peroxidase</keyword>